<accession>A0A0D9ZVX2</accession>
<feature type="region of interest" description="Disordered" evidence="1">
    <location>
        <begin position="1"/>
        <end position="25"/>
    </location>
</feature>
<evidence type="ECO:0000313" key="2">
    <source>
        <dbReference type="EnsemblPlants" id="OGLUM05G08160.1"/>
    </source>
</evidence>
<reference evidence="2" key="2">
    <citation type="submission" date="2018-05" db="EMBL/GenBank/DDBJ databases">
        <title>OgluRS3 (Oryza glumaepatula Reference Sequence Version 3).</title>
        <authorList>
            <person name="Zhang J."/>
            <person name="Kudrna D."/>
            <person name="Lee S."/>
            <person name="Talag J."/>
            <person name="Welchert J."/>
            <person name="Wing R.A."/>
        </authorList>
    </citation>
    <scope>NUCLEOTIDE SEQUENCE [LARGE SCALE GENOMIC DNA]</scope>
</reference>
<dbReference type="Gramene" id="OGLUM05G08160.1">
    <property type="protein sequence ID" value="OGLUM05G08160.1"/>
    <property type="gene ID" value="OGLUM05G08160"/>
</dbReference>
<dbReference type="STRING" id="40148.A0A0D9ZVX2"/>
<keyword evidence="3" id="KW-1185">Reference proteome</keyword>
<dbReference type="AlphaFoldDB" id="A0A0D9ZVX2"/>
<proteinExistence type="predicted"/>
<name>A0A0D9ZVX2_9ORYZ</name>
<feature type="compositionally biased region" description="Gly residues" evidence="1">
    <location>
        <begin position="1"/>
        <end position="22"/>
    </location>
</feature>
<sequence length="239" mass="25381">MSSGGSGNPMGGGDGNHRGNGGINPRAAGTEALGATVATSLGGWVVVAANTTTLDWDVVAAAATMAGKGWVLVAMTYAKGWVVTMSMAAGCKVPPRCVISNVVEAYGNHVDTATYWKKARILFWIHKMGLTMTSSSSPPIPMMKSTTTGSPWTRMEEKGDRIQDYGKVAEKGGGIQECGEMEENVSGIQDCREVEEKGSVICGGSNMVHSHLGRIWPATQRCGQQLRVKWFDCKSDHLV</sequence>
<organism evidence="2">
    <name type="scientific">Oryza glumipatula</name>
    <dbReference type="NCBI Taxonomy" id="40148"/>
    <lineage>
        <taxon>Eukaryota</taxon>
        <taxon>Viridiplantae</taxon>
        <taxon>Streptophyta</taxon>
        <taxon>Embryophyta</taxon>
        <taxon>Tracheophyta</taxon>
        <taxon>Spermatophyta</taxon>
        <taxon>Magnoliopsida</taxon>
        <taxon>Liliopsida</taxon>
        <taxon>Poales</taxon>
        <taxon>Poaceae</taxon>
        <taxon>BOP clade</taxon>
        <taxon>Oryzoideae</taxon>
        <taxon>Oryzeae</taxon>
        <taxon>Oryzinae</taxon>
        <taxon>Oryza</taxon>
    </lineage>
</organism>
<evidence type="ECO:0000313" key="3">
    <source>
        <dbReference type="Proteomes" id="UP000026961"/>
    </source>
</evidence>
<dbReference type="HOGENOM" id="CLU_107344_0_0_1"/>
<reference evidence="2" key="1">
    <citation type="submission" date="2015-04" db="UniProtKB">
        <authorList>
            <consortium name="EnsemblPlants"/>
        </authorList>
    </citation>
    <scope>IDENTIFICATION</scope>
</reference>
<dbReference type="EnsemblPlants" id="OGLUM05G08160.1">
    <property type="protein sequence ID" value="OGLUM05G08160.1"/>
    <property type="gene ID" value="OGLUM05G08160"/>
</dbReference>
<protein>
    <submittedName>
        <fullName evidence="2">Uncharacterized protein</fullName>
    </submittedName>
</protein>
<dbReference type="Proteomes" id="UP000026961">
    <property type="component" value="Chromosome 5"/>
</dbReference>
<evidence type="ECO:0000256" key="1">
    <source>
        <dbReference type="SAM" id="MobiDB-lite"/>
    </source>
</evidence>